<evidence type="ECO:0000313" key="1">
    <source>
        <dbReference type="EMBL" id="KAG5552982.1"/>
    </source>
</evidence>
<dbReference type="EMBL" id="JACTNZ010000004">
    <property type="protein sequence ID" value="KAG5552982.1"/>
    <property type="molecule type" value="Genomic_DNA"/>
</dbReference>
<reference evidence="1" key="1">
    <citation type="submission" date="2020-08" db="EMBL/GenBank/DDBJ databases">
        <title>Plant Genome Project.</title>
        <authorList>
            <person name="Zhang R.-G."/>
        </authorList>
    </citation>
    <scope>NUCLEOTIDE SEQUENCE</scope>
    <source>
        <strain evidence="1">WSP0</strain>
        <tissue evidence="1">Leaf</tissue>
    </source>
</reference>
<proteinExistence type="predicted"/>
<name>A0AAV6KK88_9ERIC</name>
<dbReference type="AlphaFoldDB" id="A0AAV6KK88"/>
<comment type="caution">
    <text evidence="1">The sequence shown here is derived from an EMBL/GenBank/DDBJ whole genome shotgun (WGS) entry which is preliminary data.</text>
</comment>
<keyword evidence="2" id="KW-1185">Reference proteome</keyword>
<accession>A0AAV6KK88</accession>
<dbReference type="Proteomes" id="UP000823749">
    <property type="component" value="Chromosome 4"/>
</dbReference>
<organism evidence="1 2">
    <name type="scientific">Rhododendron griersonianum</name>
    <dbReference type="NCBI Taxonomy" id="479676"/>
    <lineage>
        <taxon>Eukaryota</taxon>
        <taxon>Viridiplantae</taxon>
        <taxon>Streptophyta</taxon>
        <taxon>Embryophyta</taxon>
        <taxon>Tracheophyta</taxon>
        <taxon>Spermatophyta</taxon>
        <taxon>Magnoliopsida</taxon>
        <taxon>eudicotyledons</taxon>
        <taxon>Gunneridae</taxon>
        <taxon>Pentapetalae</taxon>
        <taxon>asterids</taxon>
        <taxon>Ericales</taxon>
        <taxon>Ericaceae</taxon>
        <taxon>Ericoideae</taxon>
        <taxon>Rhodoreae</taxon>
        <taxon>Rhododendron</taxon>
    </lineage>
</organism>
<sequence>MQRLWACPELQQGWTAEDSISFRTDAVLMAEEQQSITAVHHRRCSSDGIKLLKLQKVFFFLDTPDKILQQQLGMQKNGAKEQSYSRIPVSMQHAEDVPLCEGRSQRHPQLVRHK</sequence>
<gene>
    <name evidence="1" type="ORF">RHGRI_010967</name>
</gene>
<evidence type="ECO:0000313" key="2">
    <source>
        <dbReference type="Proteomes" id="UP000823749"/>
    </source>
</evidence>
<protein>
    <submittedName>
        <fullName evidence="1">Uncharacterized protein</fullName>
    </submittedName>
</protein>